<keyword evidence="3" id="KW-0997">Cell inner membrane</keyword>
<evidence type="ECO:0000313" key="10">
    <source>
        <dbReference type="EMBL" id="QDO99232.1"/>
    </source>
</evidence>
<evidence type="ECO:0000259" key="9">
    <source>
        <dbReference type="PROSITE" id="PS50893"/>
    </source>
</evidence>
<name>A0A516H642_9PROT</name>
<dbReference type="NCBIfam" id="TIGR01187">
    <property type="entry name" value="potA"/>
    <property type="match status" value="1"/>
</dbReference>
<dbReference type="GO" id="GO:0043190">
    <property type="term" value="C:ATP-binding cassette (ABC) transporter complex"/>
    <property type="evidence" value="ECO:0007669"/>
    <property type="project" value="InterPro"/>
</dbReference>
<dbReference type="PROSITE" id="PS50893">
    <property type="entry name" value="ABC_TRANSPORTER_2"/>
    <property type="match status" value="1"/>
</dbReference>
<keyword evidence="5 8" id="KW-0067">ATP-binding</keyword>
<dbReference type="Gene3D" id="3.40.50.300">
    <property type="entry name" value="P-loop containing nucleotide triphosphate hydrolases"/>
    <property type="match status" value="1"/>
</dbReference>
<feature type="domain" description="ABC transporter" evidence="9">
    <location>
        <begin position="14"/>
        <end position="244"/>
    </location>
</feature>
<dbReference type="GO" id="GO:0015847">
    <property type="term" value="P:putrescine transport"/>
    <property type="evidence" value="ECO:0007669"/>
    <property type="project" value="UniProtKB-ARBA"/>
</dbReference>
<dbReference type="Pfam" id="PF00005">
    <property type="entry name" value="ABC_tran"/>
    <property type="match status" value="1"/>
</dbReference>
<dbReference type="Pfam" id="PF08402">
    <property type="entry name" value="TOBE_2"/>
    <property type="match status" value="1"/>
</dbReference>
<dbReference type="SUPFAM" id="SSF50331">
    <property type="entry name" value="MOP-like"/>
    <property type="match status" value="1"/>
</dbReference>
<evidence type="ECO:0000256" key="3">
    <source>
        <dbReference type="ARBA" id="ARBA00022519"/>
    </source>
</evidence>
<dbReference type="SUPFAM" id="SSF52540">
    <property type="entry name" value="P-loop containing nucleoside triphosphate hydrolases"/>
    <property type="match status" value="1"/>
</dbReference>
<proteinExistence type="inferred from homology"/>
<gene>
    <name evidence="8" type="primary">potA</name>
    <name evidence="10" type="ORF">FNB15_18990</name>
</gene>
<comment type="function">
    <text evidence="8">Part of the ABC transporter complex PotABCD involved in spermidine/putrescine import. Responsible for energy coupling to the transport system.</text>
</comment>
<keyword evidence="11" id="KW-1185">Reference proteome</keyword>
<evidence type="ECO:0000256" key="2">
    <source>
        <dbReference type="ARBA" id="ARBA00022475"/>
    </source>
</evidence>
<keyword evidence="4 8" id="KW-0547">Nucleotide-binding</keyword>
<dbReference type="InterPro" id="IPR013611">
    <property type="entry name" value="Transp-assoc_OB_typ2"/>
</dbReference>
<organism evidence="10 11">
    <name type="scientific">Ferrovibrio terrae</name>
    <dbReference type="NCBI Taxonomy" id="2594003"/>
    <lineage>
        <taxon>Bacteria</taxon>
        <taxon>Pseudomonadati</taxon>
        <taxon>Pseudomonadota</taxon>
        <taxon>Alphaproteobacteria</taxon>
        <taxon>Rhodospirillales</taxon>
        <taxon>Rhodospirillaceae</taxon>
        <taxon>Ferrovibrio</taxon>
    </lineage>
</organism>
<evidence type="ECO:0000256" key="5">
    <source>
        <dbReference type="ARBA" id="ARBA00022840"/>
    </source>
</evidence>
<dbReference type="InterPro" id="IPR008995">
    <property type="entry name" value="Mo/tungstate-bd_C_term_dom"/>
</dbReference>
<dbReference type="InterPro" id="IPR003593">
    <property type="entry name" value="AAA+_ATPase"/>
</dbReference>
<protein>
    <recommendedName>
        <fullName evidence="8">Spermidine/putrescine import ATP-binding protein PotA</fullName>
        <ecNumber evidence="8">7.6.2.11</ecNumber>
    </recommendedName>
</protein>
<keyword evidence="2 8" id="KW-1003">Cell membrane</keyword>
<dbReference type="EC" id="7.6.2.11" evidence="8"/>
<dbReference type="InterPro" id="IPR027417">
    <property type="entry name" value="P-loop_NTPase"/>
</dbReference>
<evidence type="ECO:0000256" key="8">
    <source>
        <dbReference type="RuleBase" id="RU364083"/>
    </source>
</evidence>
<dbReference type="FunFam" id="3.40.50.300:FF:000133">
    <property type="entry name" value="Spermidine/putrescine import ATP-binding protein PotA"/>
    <property type="match status" value="1"/>
</dbReference>
<dbReference type="InterPro" id="IPR017871">
    <property type="entry name" value="ABC_transporter-like_CS"/>
</dbReference>
<keyword evidence="7 8" id="KW-0472">Membrane</keyword>
<evidence type="ECO:0000256" key="1">
    <source>
        <dbReference type="ARBA" id="ARBA00022448"/>
    </source>
</evidence>
<dbReference type="GO" id="GO:0015417">
    <property type="term" value="F:ABC-type polyamine transporter activity"/>
    <property type="evidence" value="ECO:0007669"/>
    <property type="project" value="UniProtKB-EC"/>
</dbReference>
<dbReference type="Gene3D" id="2.40.50.100">
    <property type="match status" value="1"/>
</dbReference>
<dbReference type="EMBL" id="CP041636">
    <property type="protein sequence ID" value="QDO99232.1"/>
    <property type="molecule type" value="Genomic_DNA"/>
</dbReference>
<dbReference type="InterPro" id="IPR050093">
    <property type="entry name" value="ABC_SmlMolc_Importer"/>
</dbReference>
<evidence type="ECO:0000256" key="7">
    <source>
        <dbReference type="ARBA" id="ARBA00023136"/>
    </source>
</evidence>
<evidence type="ECO:0000256" key="4">
    <source>
        <dbReference type="ARBA" id="ARBA00022741"/>
    </source>
</evidence>
<dbReference type="GO" id="GO:0005524">
    <property type="term" value="F:ATP binding"/>
    <property type="evidence" value="ECO:0007669"/>
    <property type="project" value="UniProtKB-KW"/>
</dbReference>
<reference evidence="10 11" key="1">
    <citation type="submission" date="2019-07" db="EMBL/GenBank/DDBJ databases">
        <title>Genome sequencing for Ferrovibrio sp. K5.</title>
        <authorList>
            <person name="Park S.-J."/>
        </authorList>
    </citation>
    <scope>NUCLEOTIDE SEQUENCE [LARGE SCALE GENOMIC DNA]</scope>
    <source>
        <strain evidence="10 11">K5</strain>
    </source>
</reference>
<dbReference type="PANTHER" id="PTHR42781">
    <property type="entry name" value="SPERMIDINE/PUTRESCINE IMPORT ATP-BINDING PROTEIN POTA"/>
    <property type="match status" value="1"/>
</dbReference>
<evidence type="ECO:0000256" key="6">
    <source>
        <dbReference type="ARBA" id="ARBA00022967"/>
    </source>
</evidence>
<sequence length="370" mass="40812">MDSHQGRQLGVPLLQLAGVCKSYGAEPAVSSLNLSVDEGESLVLLGPSGCGKSTLLRMIAGLETPDSGHILLDGRDITALPPNHRPVNMMFQSYALFPHLSVRDNIAFGLRRERLPASEIAVRTAEAMAMLEIESFATRKPHQLSGGQQQRVALARALVKRPRMLLLDEPLGALDKRLRQQTQAELRKLNRQTGITFVFVTHDNDEAMALADRIAVMDHGRFRQLDAPRRIYDRPIDRFVASLMAETNLFNAAVESGSGGLVTARSGILRLHYSADAERPTRNGRQELSLRPEQIEISREPLETVANAATGIVADIDYIGDMTGISVRLDDGQVLKASQLNALHEPLLELDQQVWLNWEADALVPLRSQE</sequence>
<keyword evidence="6 8" id="KW-1278">Translocase</keyword>
<dbReference type="GO" id="GO:0016887">
    <property type="term" value="F:ATP hydrolysis activity"/>
    <property type="evidence" value="ECO:0007669"/>
    <property type="project" value="InterPro"/>
</dbReference>
<dbReference type="InterPro" id="IPR003439">
    <property type="entry name" value="ABC_transporter-like_ATP-bd"/>
</dbReference>
<comment type="subunit">
    <text evidence="8">The complex is composed of two ATP-binding proteins (PotA), two transmembrane proteins (PotB and PotC) and a solute-binding protein (PotD).</text>
</comment>
<dbReference type="SMART" id="SM00382">
    <property type="entry name" value="AAA"/>
    <property type="match status" value="1"/>
</dbReference>
<keyword evidence="1 8" id="KW-0813">Transport</keyword>
<accession>A0A516H642</accession>
<dbReference type="AlphaFoldDB" id="A0A516H642"/>
<dbReference type="Proteomes" id="UP000317496">
    <property type="component" value="Chromosome"/>
</dbReference>
<dbReference type="OrthoDB" id="9802264at2"/>
<dbReference type="KEGG" id="fer:FNB15_18990"/>
<dbReference type="PROSITE" id="PS00211">
    <property type="entry name" value="ABC_TRANSPORTER_1"/>
    <property type="match status" value="1"/>
</dbReference>
<dbReference type="InterPro" id="IPR005893">
    <property type="entry name" value="PotA-like"/>
</dbReference>
<comment type="similarity">
    <text evidence="8">Belongs to the ABC transporter superfamily. Spermidine/putrescine importer (TC 3.A.1.11.1) family.</text>
</comment>
<dbReference type="PANTHER" id="PTHR42781:SF5">
    <property type="entry name" value="PUTRESCINE TRANSPORT ATP-BINDING PROTEIN POTG"/>
    <property type="match status" value="1"/>
</dbReference>
<evidence type="ECO:0000313" key="11">
    <source>
        <dbReference type="Proteomes" id="UP000317496"/>
    </source>
</evidence>
<comment type="catalytic activity">
    <reaction evidence="8">
        <text>ATP + H2O + polyamine-[polyamine-binding protein]Side 1 = ADP + phosphate + polyamineSide 2 + [polyamine-binding protein]Side 1.</text>
        <dbReference type="EC" id="7.6.2.11"/>
    </reaction>
</comment>